<feature type="compositionally biased region" description="Low complexity" evidence="17">
    <location>
        <begin position="265"/>
        <end position="281"/>
    </location>
</feature>
<dbReference type="EMBL" id="KZ293415">
    <property type="protein sequence ID" value="PBK77898.1"/>
    <property type="molecule type" value="Genomic_DNA"/>
</dbReference>
<dbReference type="GO" id="GO:0006308">
    <property type="term" value="P:DNA catabolic process"/>
    <property type="evidence" value="ECO:0007669"/>
    <property type="project" value="UniProtKB-UniRule"/>
</dbReference>
<feature type="region of interest" description="Disordered" evidence="17">
    <location>
        <begin position="252"/>
        <end position="281"/>
    </location>
</feature>
<dbReference type="GO" id="GO:0008821">
    <property type="term" value="F:crossover junction DNA endonuclease activity"/>
    <property type="evidence" value="ECO:0007669"/>
    <property type="project" value="UniProtKB-UniRule"/>
</dbReference>
<evidence type="ECO:0000259" key="18">
    <source>
        <dbReference type="SMART" id="SM00891"/>
    </source>
</evidence>
<dbReference type="SUPFAM" id="SSF52980">
    <property type="entry name" value="Restriction endonuclease-like"/>
    <property type="match status" value="1"/>
</dbReference>
<dbReference type="Pfam" id="PF14716">
    <property type="entry name" value="HHH_8"/>
    <property type="match status" value="1"/>
</dbReference>
<feature type="compositionally biased region" description="Polar residues" evidence="17">
    <location>
        <begin position="311"/>
        <end position="327"/>
    </location>
</feature>
<dbReference type="InterPro" id="IPR042530">
    <property type="entry name" value="EME1/EME2_C"/>
</dbReference>
<evidence type="ECO:0000256" key="12">
    <source>
        <dbReference type="ARBA" id="ARBA00023204"/>
    </source>
</evidence>
<dbReference type="Gene3D" id="1.10.150.670">
    <property type="entry name" value="Crossover junction endonuclease EME1, DNA-binding domain"/>
    <property type="match status" value="1"/>
</dbReference>
<evidence type="ECO:0000256" key="11">
    <source>
        <dbReference type="ARBA" id="ARBA00023172"/>
    </source>
</evidence>
<feature type="compositionally biased region" description="Basic residues" evidence="17">
    <location>
        <begin position="92"/>
        <end position="105"/>
    </location>
</feature>
<evidence type="ECO:0000313" key="19">
    <source>
        <dbReference type="EMBL" id="PBK77898.1"/>
    </source>
</evidence>
<evidence type="ECO:0000313" key="20">
    <source>
        <dbReference type="Proteomes" id="UP000218334"/>
    </source>
</evidence>
<dbReference type="GO" id="GO:0046872">
    <property type="term" value="F:metal ion binding"/>
    <property type="evidence" value="ECO:0007669"/>
    <property type="project" value="UniProtKB-UniRule"/>
</dbReference>
<gene>
    <name evidence="19" type="ORF">ARMSODRAFT_1077530</name>
</gene>
<evidence type="ECO:0000256" key="6">
    <source>
        <dbReference type="ARBA" id="ARBA00022723"/>
    </source>
</evidence>
<dbReference type="SMART" id="SM00891">
    <property type="entry name" value="ERCC4"/>
    <property type="match status" value="1"/>
</dbReference>
<evidence type="ECO:0000256" key="15">
    <source>
        <dbReference type="ARBA" id="ARBA00058015"/>
    </source>
</evidence>
<dbReference type="GO" id="GO:0005634">
    <property type="term" value="C:nucleus"/>
    <property type="evidence" value="ECO:0007669"/>
    <property type="project" value="UniProtKB-SubCell"/>
</dbReference>
<evidence type="ECO:0000256" key="13">
    <source>
        <dbReference type="ARBA" id="ARBA00023242"/>
    </source>
</evidence>
<keyword evidence="9 16" id="KW-0378">Hydrolase</keyword>
<proteinExistence type="inferred from homology"/>
<comment type="function">
    <text evidence="15 16">Interacts with EME1 to form a DNA structure-specific endonuclease with substrate preference for branched DNA structures with a 5'-end at the branch nick. Typical substrates include 3'-flap structures, D-loops, replication forks and nicked Holliday junctions. May be required in mitosis for the processing of stalled or collapsed replication fork intermediates. May be required in meiosis for the repair of meiosis-specific double strand breaks subsequent to single-end invasion (SEI).</text>
</comment>
<dbReference type="STRING" id="1076256.A0A2H3CHM8"/>
<keyword evidence="5 16" id="KW-0540">Nuclease</keyword>
<comment type="subcellular location">
    <subcellularLocation>
        <location evidence="2 16">Nucleus</location>
    </subcellularLocation>
</comment>
<dbReference type="Gene3D" id="3.40.50.10130">
    <property type="match status" value="1"/>
</dbReference>
<dbReference type="InterPro" id="IPR027421">
    <property type="entry name" value="DNA_pol_lamdba_lyase_dom_sf"/>
</dbReference>
<protein>
    <recommendedName>
        <fullName evidence="4 16">Crossover junction endonuclease MUS81</fullName>
        <ecNumber evidence="16">3.1.22.-</ecNumber>
    </recommendedName>
</protein>
<feature type="region of interest" description="Disordered" evidence="17">
    <location>
        <begin position="311"/>
        <end position="330"/>
    </location>
</feature>
<evidence type="ECO:0000256" key="5">
    <source>
        <dbReference type="ARBA" id="ARBA00022722"/>
    </source>
</evidence>
<comment type="subunit">
    <text evidence="16">Interacts with EME1.</text>
</comment>
<dbReference type="GO" id="GO:0048476">
    <property type="term" value="C:Holliday junction resolvase complex"/>
    <property type="evidence" value="ECO:0007669"/>
    <property type="project" value="UniProtKB-UniRule"/>
</dbReference>
<evidence type="ECO:0000256" key="2">
    <source>
        <dbReference type="ARBA" id="ARBA00004123"/>
    </source>
</evidence>
<keyword evidence="12 16" id="KW-0234">DNA repair</keyword>
<evidence type="ECO:0000256" key="10">
    <source>
        <dbReference type="ARBA" id="ARBA00022842"/>
    </source>
</evidence>
<keyword evidence="13 16" id="KW-0539">Nucleus</keyword>
<evidence type="ECO:0000256" key="3">
    <source>
        <dbReference type="ARBA" id="ARBA00010015"/>
    </source>
</evidence>
<dbReference type="GO" id="GO:0000712">
    <property type="term" value="P:resolution of meiotic recombination intermediates"/>
    <property type="evidence" value="ECO:0007669"/>
    <property type="project" value="TreeGrafter"/>
</dbReference>
<keyword evidence="11 16" id="KW-0233">DNA recombination</keyword>
<dbReference type="InterPro" id="IPR011335">
    <property type="entry name" value="Restrct_endonuc-II-like"/>
</dbReference>
<evidence type="ECO:0000256" key="14">
    <source>
        <dbReference type="ARBA" id="ARBA00023254"/>
    </source>
</evidence>
<dbReference type="GO" id="GO:0048257">
    <property type="term" value="F:3'-flap endonuclease activity"/>
    <property type="evidence" value="ECO:0007669"/>
    <property type="project" value="TreeGrafter"/>
</dbReference>
<dbReference type="InterPro" id="IPR010996">
    <property type="entry name" value="HHH_MUS81"/>
</dbReference>
<dbReference type="PANTHER" id="PTHR13451">
    <property type="entry name" value="CLASS II CROSSOVER JUNCTION ENDONUCLEASE MUS81"/>
    <property type="match status" value="1"/>
</dbReference>
<dbReference type="Proteomes" id="UP000218334">
    <property type="component" value="Unassembled WGS sequence"/>
</dbReference>
<comment type="similarity">
    <text evidence="3 16">Belongs to the XPF family.</text>
</comment>
<dbReference type="Gene3D" id="1.10.150.110">
    <property type="entry name" value="DNA polymerase beta, N-terminal domain-like"/>
    <property type="match status" value="1"/>
</dbReference>
<evidence type="ECO:0000256" key="8">
    <source>
        <dbReference type="ARBA" id="ARBA00022763"/>
    </source>
</evidence>
<evidence type="ECO:0000256" key="17">
    <source>
        <dbReference type="SAM" id="MobiDB-lite"/>
    </source>
</evidence>
<dbReference type="AlphaFoldDB" id="A0A2H3CHM8"/>
<keyword evidence="7 16" id="KW-0255">Endonuclease</keyword>
<evidence type="ECO:0000256" key="16">
    <source>
        <dbReference type="RuleBase" id="RU369042"/>
    </source>
</evidence>
<keyword evidence="8 16" id="KW-0227">DNA damage</keyword>
<accession>A0A2H3CHM8</accession>
<sequence>MPPRKECANPLFAAWIGEKLKSMKEKTPDSNLCFTYAKALKGIREHPEPVDVHSVKQVKFIGPSIANFLQKKMMEHSVRVGGTEPPPLTPSPKKRGRQPSKKAAQRRGDDTSIAGPSSGKRSRSSRDASESRPVKRLAYPDGDYYDAVPHNIFQFCYLDNSDRPVSNLNEAHAQVYSMGNSHRMGYKVRYLMGYEYAMQGRLYGSNPSGDGKSATAFMDIEDTDNFAISTLPLEEFARPSLSDLLSAETAGQRRTAYSLDPSRQASTSYSKASTSTTSSAAERLKAIEERLNAPHQTTVSRSSLQKIGSYSIPSTSQISPTRTSNVSMADAPPFMASNGASSSNMNRVASGSSPLPLRGVAPKVLGVSRSQTDAGPSRTSDRPVAMARSQTMPTLDPTRNRTRNRPRLSHAIPNLPPTQTTDNAAVDPRNFIPFDPIIFQAHTYEIVLIIDNREIKDQQNRDYFRVQLENRGIKVEVRALVLADACWIARKVNPAGDEMDEVVLDAIVERKTLKDLHISIVKDKRFHEQKFRLHQSGITHVYYLVENYKVDHALKEYELQINTALSSTQVVDGFMVKETRNIQDTITWYVGVHKGLMDAYAEKDLHIIPSTAIRRHSYLDMQKMLRDRHPDRVYLTTFTQFQSLNSKNGFTTVSTVWAKMLLSVHGLSPEKVGAILNKYPTPTSLYVAFCEAEGIQRVMQQHEDNNGGPQVPKGKRKARSDVLRAELLLADINRESGRPIGDALSKKIYTLLMSEDYSSDE</sequence>
<keyword evidence="14" id="KW-0469">Meiosis</keyword>
<keyword evidence="6 16" id="KW-0479">Metal-binding</keyword>
<keyword evidence="20" id="KW-1185">Reference proteome</keyword>
<comment type="cofactor">
    <cofactor evidence="1 16">
        <name>Mg(2+)</name>
        <dbReference type="ChEBI" id="CHEBI:18420"/>
    </cofactor>
</comment>
<evidence type="ECO:0000256" key="1">
    <source>
        <dbReference type="ARBA" id="ARBA00001946"/>
    </source>
</evidence>
<dbReference type="InterPro" id="IPR047416">
    <property type="entry name" value="XPF_nuclease_Mus81"/>
</dbReference>
<feature type="region of interest" description="Disordered" evidence="17">
    <location>
        <begin position="79"/>
        <end position="135"/>
    </location>
</feature>
<organism evidence="19 20">
    <name type="scientific">Armillaria solidipes</name>
    <dbReference type="NCBI Taxonomy" id="1076256"/>
    <lineage>
        <taxon>Eukaryota</taxon>
        <taxon>Fungi</taxon>
        <taxon>Dikarya</taxon>
        <taxon>Basidiomycota</taxon>
        <taxon>Agaricomycotina</taxon>
        <taxon>Agaricomycetes</taxon>
        <taxon>Agaricomycetidae</taxon>
        <taxon>Agaricales</taxon>
        <taxon>Marasmiineae</taxon>
        <taxon>Physalacriaceae</taxon>
        <taxon>Armillaria</taxon>
    </lineage>
</organism>
<feature type="compositionally biased region" description="Polar residues" evidence="17">
    <location>
        <begin position="368"/>
        <end position="378"/>
    </location>
</feature>
<dbReference type="SUPFAM" id="SSF47802">
    <property type="entry name" value="DNA polymerase beta, N-terminal domain-like"/>
    <property type="match status" value="1"/>
</dbReference>
<feature type="compositionally biased region" description="Basic and acidic residues" evidence="17">
    <location>
        <begin position="124"/>
        <end position="133"/>
    </location>
</feature>
<dbReference type="FunFam" id="3.40.50.10130:FF:000005">
    <property type="entry name" value="crossover junction endonuclease MUS81 isoform X1"/>
    <property type="match status" value="1"/>
</dbReference>
<dbReference type="Pfam" id="PF02732">
    <property type="entry name" value="ERCC4"/>
    <property type="match status" value="1"/>
</dbReference>
<dbReference type="GO" id="GO:0000727">
    <property type="term" value="P:double-strand break repair via break-induced replication"/>
    <property type="evidence" value="ECO:0007669"/>
    <property type="project" value="UniProtKB-UniRule"/>
</dbReference>
<evidence type="ECO:0000256" key="7">
    <source>
        <dbReference type="ARBA" id="ARBA00022759"/>
    </source>
</evidence>
<dbReference type="InterPro" id="IPR033309">
    <property type="entry name" value="Mus81"/>
</dbReference>
<name>A0A2H3CHM8_9AGAR</name>
<evidence type="ECO:0000256" key="4">
    <source>
        <dbReference type="ARBA" id="ARBA00017114"/>
    </source>
</evidence>
<reference evidence="20" key="1">
    <citation type="journal article" date="2017" name="Nat. Ecol. Evol.">
        <title>Genome expansion and lineage-specific genetic innovations in the forest pathogenic fungi Armillaria.</title>
        <authorList>
            <person name="Sipos G."/>
            <person name="Prasanna A.N."/>
            <person name="Walter M.C."/>
            <person name="O'Connor E."/>
            <person name="Balint B."/>
            <person name="Krizsan K."/>
            <person name="Kiss B."/>
            <person name="Hess J."/>
            <person name="Varga T."/>
            <person name="Slot J."/>
            <person name="Riley R."/>
            <person name="Boka B."/>
            <person name="Rigling D."/>
            <person name="Barry K."/>
            <person name="Lee J."/>
            <person name="Mihaltcheva S."/>
            <person name="LaButti K."/>
            <person name="Lipzen A."/>
            <person name="Waldron R."/>
            <person name="Moloney N.M."/>
            <person name="Sperisen C."/>
            <person name="Kredics L."/>
            <person name="Vagvoelgyi C."/>
            <person name="Patrignani A."/>
            <person name="Fitzpatrick D."/>
            <person name="Nagy I."/>
            <person name="Doyle S."/>
            <person name="Anderson J.B."/>
            <person name="Grigoriev I.V."/>
            <person name="Gueldener U."/>
            <person name="Muensterkoetter M."/>
            <person name="Nagy L.G."/>
        </authorList>
    </citation>
    <scope>NUCLEOTIDE SEQUENCE [LARGE SCALE GENOMIC DNA]</scope>
    <source>
        <strain evidence="20">28-4</strain>
    </source>
</reference>
<dbReference type="EC" id="3.1.22.-" evidence="16"/>
<dbReference type="GO" id="GO:0003677">
    <property type="term" value="F:DNA binding"/>
    <property type="evidence" value="ECO:0007669"/>
    <property type="project" value="UniProtKB-UniRule"/>
</dbReference>
<keyword evidence="10 16" id="KW-0460">Magnesium</keyword>
<dbReference type="GO" id="GO:0031573">
    <property type="term" value="P:mitotic intra-S DNA damage checkpoint signaling"/>
    <property type="evidence" value="ECO:0007669"/>
    <property type="project" value="TreeGrafter"/>
</dbReference>
<feature type="domain" description="ERCC4" evidence="18">
    <location>
        <begin position="447"/>
        <end position="549"/>
    </location>
</feature>
<dbReference type="CDD" id="cd20074">
    <property type="entry name" value="XPF_nuclease_Mus81"/>
    <property type="match status" value="1"/>
</dbReference>
<dbReference type="InterPro" id="IPR006166">
    <property type="entry name" value="ERCC4_domain"/>
</dbReference>
<feature type="region of interest" description="Disordered" evidence="17">
    <location>
        <begin position="367"/>
        <end position="424"/>
    </location>
</feature>
<feature type="region of interest" description="Disordered" evidence="17">
    <location>
        <begin position="338"/>
        <end position="357"/>
    </location>
</feature>
<evidence type="ECO:0000256" key="9">
    <source>
        <dbReference type="ARBA" id="ARBA00022801"/>
    </source>
</evidence>
<dbReference type="PANTHER" id="PTHR13451:SF0">
    <property type="entry name" value="CROSSOVER JUNCTION ENDONUCLEASE MUS81"/>
    <property type="match status" value="1"/>
</dbReference>